<dbReference type="SMART" id="SM00354">
    <property type="entry name" value="HTH_LACI"/>
    <property type="match status" value="1"/>
</dbReference>
<evidence type="ECO:0000256" key="1">
    <source>
        <dbReference type="ARBA" id="ARBA00022491"/>
    </source>
</evidence>
<dbReference type="PANTHER" id="PTHR30146:SF148">
    <property type="entry name" value="HTH-TYPE TRANSCRIPTIONAL REPRESSOR PURR-RELATED"/>
    <property type="match status" value="1"/>
</dbReference>
<keyword evidence="3" id="KW-0238">DNA-binding</keyword>
<dbReference type="Pfam" id="PF13377">
    <property type="entry name" value="Peripla_BP_3"/>
    <property type="match status" value="1"/>
</dbReference>
<dbReference type="Pfam" id="PF00356">
    <property type="entry name" value="LacI"/>
    <property type="match status" value="1"/>
</dbReference>
<dbReference type="PANTHER" id="PTHR30146">
    <property type="entry name" value="LACI-RELATED TRANSCRIPTIONAL REPRESSOR"/>
    <property type="match status" value="1"/>
</dbReference>
<dbReference type="AlphaFoldDB" id="A0A1B2DF11"/>
<feature type="domain" description="HTH lacI-type" evidence="5">
    <location>
        <begin position="5"/>
        <end position="65"/>
    </location>
</feature>
<dbReference type="GO" id="GO:0000976">
    <property type="term" value="F:transcription cis-regulatory region binding"/>
    <property type="evidence" value="ECO:0007669"/>
    <property type="project" value="TreeGrafter"/>
</dbReference>
<dbReference type="SUPFAM" id="SSF47413">
    <property type="entry name" value="lambda repressor-like DNA-binding domains"/>
    <property type="match status" value="1"/>
</dbReference>
<dbReference type="InterPro" id="IPR028082">
    <property type="entry name" value="Peripla_BP_I"/>
</dbReference>
<sequence>MPRKVSIQMIADQLGLSKYAVSRALSGKSGVSQATRERVLEFAKTLGYGLPSQKAPSPAPDAASSFVLICMNPSNRVDPFYWQRVLEGIISGCSERGWPHVIVSQPVSFPAVSDLSPQEIIAPHLDWNSCLGLIVMGAYPYAALQLMARTGKPLVLLDHNEPLLDVDSVNHANIEAGILIAHHLLVAQKCRSLIFLGDDGRSASFAERRIGVRTAMERYGGSNTKLQEWELAYEEKEWLAAAAERFAQLAPEQRPDAWVCANDDIAMQWMQQLQRMGVAVPQQTRVSGIDNVEAAAHTSPRLTTVNLSKEALGSRAIEALSRRLERPGTPMERLHLSATLIPRDSA</sequence>
<protein>
    <recommendedName>
        <fullName evidence="5">HTH lacI-type domain-containing protein</fullName>
    </recommendedName>
</protein>
<keyword evidence="4" id="KW-0804">Transcription</keyword>
<dbReference type="SUPFAM" id="SSF53822">
    <property type="entry name" value="Periplasmic binding protein-like I"/>
    <property type="match status" value="1"/>
</dbReference>
<proteinExistence type="predicted"/>
<keyword evidence="1" id="KW-0678">Repressor</keyword>
<dbReference type="GO" id="GO:0003700">
    <property type="term" value="F:DNA-binding transcription factor activity"/>
    <property type="evidence" value="ECO:0007669"/>
    <property type="project" value="TreeGrafter"/>
</dbReference>
<dbReference type="Gene3D" id="1.10.260.40">
    <property type="entry name" value="lambda repressor-like DNA-binding domains"/>
    <property type="match status" value="1"/>
</dbReference>
<dbReference type="InterPro" id="IPR046335">
    <property type="entry name" value="LacI/GalR-like_sensor"/>
</dbReference>
<evidence type="ECO:0000313" key="6">
    <source>
        <dbReference type="EMBL" id="ANY66279.1"/>
    </source>
</evidence>
<evidence type="ECO:0000259" key="5">
    <source>
        <dbReference type="PROSITE" id="PS50932"/>
    </source>
</evidence>
<dbReference type="Gene3D" id="3.40.50.2300">
    <property type="match status" value="2"/>
</dbReference>
<dbReference type="CDD" id="cd01392">
    <property type="entry name" value="HTH_LacI"/>
    <property type="match status" value="1"/>
</dbReference>
<dbReference type="RefSeq" id="WP_099517648.1">
    <property type="nucleotide sequence ID" value="NZ_CP016808.1"/>
</dbReference>
<gene>
    <name evidence="6" type="ORF">BBD42_07210</name>
</gene>
<accession>A0A1B2DF11</accession>
<dbReference type="InterPro" id="IPR000843">
    <property type="entry name" value="HTH_LacI"/>
</dbReference>
<keyword evidence="2" id="KW-0805">Transcription regulation</keyword>
<dbReference type="PROSITE" id="PS50932">
    <property type="entry name" value="HTH_LACI_2"/>
    <property type="match status" value="1"/>
</dbReference>
<dbReference type="EMBL" id="CP016808">
    <property type="protein sequence ID" value="ANY66279.1"/>
    <property type="molecule type" value="Genomic_DNA"/>
</dbReference>
<dbReference type="InterPro" id="IPR010982">
    <property type="entry name" value="Lambda_DNA-bd_dom_sf"/>
</dbReference>
<evidence type="ECO:0000256" key="2">
    <source>
        <dbReference type="ARBA" id="ARBA00023015"/>
    </source>
</evidence>
<organism evidence="6">
    <name type="scientific">Paenibacillus sp. BIHB 4019</name>
    <dbReference type="NCBI Taxonomy" id="1870819"/>
    <lineage>
        <taxon>Bacteria</taxon>
        <taxon>Bacillati</taxon>
        <taxon>Bacillota</taxon>
        <taxon>Bacilli</taxon>
        <taxon>Bacillales</taxon>
        <taxon>Paenibacillaceae</taxon>
        <taxon>Paenibacillus</taxon>
    </lineage>
</organism>
<reference evidence="6" key="1">
    <citation type="submission" date="2016-08" db="EMBL/GenBank/DDBJ databases">
        <title>Complete Genome Seqeunce of Paenibacillus sp. BIHB 4019 from tea rhizoplane.</title>
        <authorList>
            <person name="Thakur R."/>
            <person name="Swarnkar M.K."/>
            <person name="Gulati A."/>
        </authorList>
    </citation>
    <scope>NUCLEOTIDE SEQUENCE [LARGE SCALE GENOMIC DNA]</scope>
    <source>
        <strain evidence="6">BIHB4019</strain>
    </source>
</reference>
<name>A0A1B2DF11_9BACL</name>
<evidence type="ECO:0000256" key="3">
    <source>
        <dbReference type="ARBA" id="ARBA00023125"/>
    </source>
</evidence>
<evidence type="ECO:0000256" key="4">
    <source>
        <dbReference type="ARBA" id="ARBA00023163"/>
    </source>
</evidence>